<protein>
    <submittedName>
        <fullName evidence="2">Uncharacterized protein</fullName>
    </submittedName>
</protein>
<evidence type="ECO:0000313" key="3">
    <source>
        <dbReference type="Proteomes" id="UP001595075"/>
    </source>
</evidence>
<feature type="signal peptide" evidence="1">
    <location>
        <begin position="1"/>
        <end position="18"/>
    </location>
</feature>
<organism evidence="2 3">
    <name type="scientific">Oculimacula yallundae</name>
    <dbReference type="NCBI Taxonomy" id="86028"/>
    <lineage>
        <taxon>Eukaryota</taxon>
        <taxon>Fungi</taxon>
        <taxon>Dikarya</taxon>
        <taxon>Ascomycota</taxon>
        <taxon>Pezizomycotina</taxon>
        <taxon>Leotiomycetes</taxon>
        <taxon>Helotiales</taxon>
        <taxon>Ploettnerulaceae</taxon>
        <taxon>Oculimacula</taxon>
    </lineage>
</organism>
<keyword evidence="1" id="KW-0732">Signal</keyword>
<reference evidence="2 3" key="1">
    <citation type="journal article" date="2024" name="Commun. Biol.">
        <title>Comparative genomic analysis of thermophilic fungi reveals convergent evolutionary adaptations and gene losses.</title>
        <authorList>
            <person name="Steindorff A.S."/>
            <person name="Aguilar-Pontes M.V."/>
            <person name="Robinson A.J."/>
            <person name="Andreopoulos B."/>
            <person name="LaButti K."/>
            <person name="Kuo A."/>
            <person name="Mondo S."/>
            <person name="Riley R."/>
            <person name="Otillar R."/>
            <person name="Haridas S."/>
            <person name="Lipzen A."/>
            <person name="Grimwood J."/>
            <person name="Schmutz J."/>
            <person name="Clum A."/>
            <person name="Reid I.D."/>
            <person name="Moisan M.C."/>
            <person name="Butler G."/>
            <person name="Nguyen T.T.M."/>
            <person name="Dewar K."/>
            <person name="Conant G."/>
            <person name="Drula E."/>
            <person name="Henrissat B."/>
            <person name="Hansel C."/>
            <person name="Singer S."/>
            <person name="Hutchinson M.I."/>
            <person name="de Vries R.P."/>
            <person name="Natvig D.O."/>
            <person name="Powell A.J."/>
            <person name="Tsang A."/>
            <person name="Grigoriev I.V."/>
        </authorList>
    </citation>
    <scope>NUCLEOTIDE SEQUENCE [LARGE SCALE GENOMIC DNA]</scope>
    <source>
        <strain evidence="2 3">CBS 494.80</strain>
    </source>
</reference>
<gene>
    <name evidence="2" type="ORF">VTL71DRAFT_14713</name>
</gene>
<comment type="caution">
    <text evidence="2">The sequence shown here is derived from an EMBL/GenBank/DDBJ whole genome shotgun (WGS) entry which is preliminary data.</text>
</comment>
<sequence>MQFTSTIIMAFAATLAFAAPAPAPGVGDISKFVSFDQNGARRFNNGAFNQNDVLNLLSGFDINGFNNQFGGQFDQNAIQILLVVLGQNQFGNSDLNQIQNIGQFNVGGFAQQFNAQNGSNWDANEILNLLLLLGLVDQNQIQNQFFLQQQIQFASQSCLGF</sequence>
<evidence type="ECO:0000256" key="1">
    <source>
        <dbReference type="SAM" id="SignalP"/>
    </source>
</evidence>
<dbReference type="Proteomes" id="UP001595075">
    <property type="component" value="Unassembled WGS sequence"/>
</dbReference>
<evidence type="ECO:0000313" key="2">
    <source>
        <dbReference type="EMBL" id="KAL2070033.1"/>
    </source>
</evidence>
<keyword evidence="3" id="KW-1185">Reference proteome</keyword>
<dbReference type="EMBL" id="JAZHXI010000007">
    <property type="protein sequence ID" value="KAL2070033.1"/>
    <property type="molecule type" value="Genomic_DNA"/>
</dbReference>
<accession>A0ABR4CJE5</accession>
<proteinExistence type="predicted"/>
<name>A0ABR4CJE5_9HELO</name>
<feature type="chain" id="PRO_5047404659" evidence="1">
    <location>
        <begin position="19"/>
        <end position="161"/>
    </location>
</feature>